<dbReference type="InterPro" id="IPR026893">
    <property type="entry name" value="Tyr/Ser_Pase_IphP-type"/>
</dbReference>
<proteinExistence type="predicted"/>
<dbReference type="Proteomes" id="UP001589702">
    <property type="component" value="Unassembled WGS sequence"/>
</dbReference>
<gene>
    <name evidence="1" type="ORF">ACFFP1_13215</name>
</gene>
<dbReference type="SUPFAM" id="SSF52799">
    <property type="entry name" value="(Phosphotyrosine protein) phosphatases II"/>
    <property type="match status" value="1"/>
</dbReference>
<evidence type="ECO:0000313" key="1">
    <source>
        <dbReference type="EMBL" id="MFB9820454.1"/>
    </source>
</evidence>
<keyword evidence="2" id="KW-1185">Reference proteome</keyword>
<dbReference type="EMBL" id="JBHMBC010000021">
    <property type="protein sequence ID" value="MFB9820454.1"/>
    <property type="molecule type" value="Genomic_DNA"/>
</dbReference>
<name>A0ABV5Y0C8_ARTRM</name>
<dbReference type="RefSeq" id="WP_234750815.1">
    <property type="nucleotide sequence ID" value="NZ_BAAAWN010000001.1"/>
</dbReference>
<dbReference type="Pfam" id="PF13350">
    <property type="entry name" value="Y_phosphatase3"/>
    <property type="match status" value="1"/>
</dbReference>
<protein>
    <submittedName>
        <fullName evidence="1">Tyrosine-protein phosphatase</fullName>
    </submittedName>
</protein>
<evidence type="ECO:0000313" key="2">
    <source>
        <dbReference type="Proteomes" id="UP001589702"/>
    </source>
</evidence>
<sequence length="182" mass="20440">MGGPRGKEDRTLKVDGLVNGRDLGGLRRVDGTVTPRGVFFRSENVDWITGNGWQQIHDAGIRTVVDLRQQGERNTDVRERPGWLTTIHVDLDGLENKEFWADYWDNGLVGTALYFKRNNAEPRLEELCRQHGTTTEGAFRDTLAKFDLKGLLDAAALTDEDREGVFTWRGATTTPPNREGIA</sequence>
<comment type="caution">
    <text evidence="1">The sequence shown here is derived from an EMBL/GenBank/DDBJ whole genome shotgun (WGS) entry which is preliminary data.</text>
</comment>
<accession>A0ABV5Y0C8</accession>
<dbReference type="InterPro" id="IPR029021">
    <property type="entry name" value="Prot-tyrosine_phosphatase-like"/>
</dbReference>
<dbReference type="Gene3D" id="3.90.190.10">
    <property type="entry name" value="Protein tyrosine phosphatase superfamily"/>
    <property type="match status" value="1"/>
</dbReference>
<organism evidence="1 2">
    <name type="scientific">Arthrobacter ramosus</name>
    <dbReference type="NCBI Taxonomy" id="1672"/>
    <lineage>
        <taxon>Bacteria</taxon>
        <taxon>Bacillati</taxon>
        <taxon>Actinomycetota</taxon>
        <taxon>Actinomycetes</taxon>
        <taxon>Micrococcales</taxon>
        <taxon>Micrococcaceae</taxon>
        <taxon>Arthrobacter</taxon>
    </lineage>
</organism>
<reference evidence="1 2" key="1">
    <citation type="submission" date="2024-09" db="EMBL/GenBank/DDBJ databases">
        <authorList>
            <person name="Sun Q."/>
            <person name="Mori K."/>
        </authorList>
    </citation>
    <scope>NUCLEOTIDE SEQUENCE [LARGE SCALE GENOMIC DNA]</scope>
    <source>
        <strain evidence="1 2">JCM 1334</strain>
    </source>
</reference>